<dbReference type="OrthoDB" id="263516at2"/>
<feature type="region of interest" description="Disordered" evidence="1">
    <location>
        <begin position="499"/>
        <end position="522"/>
    </location>
</feature>
<organism evidence="3 4">
    <name type="scientific">Lujinxingia vulgaris</name>
    <dbReference type="NCBI Taxonomy" id="2600176"/>
    <lineage>
        <taxon>Bacteria</taxon>
        <taxon>Deltaproteobacteria</taxon>
        <taxon>Bradymonadales</taxon>
        <taxon>Lujinxingiaceae</taxon>
        <taxon>Lujinxingia</taxon>
    </lineage>
</organism>
<name>A0A5C6XCZ7_9DELT</name>
<evidence type="ECO:0000313" key="4">
    <source>
        <dbReference type="Proteomes" id="UP000321412"/>
    </source>
</evidence>
<dbReference type="AlphaFoldDB" id="A0A5C6XCZ7"/>
<proteinExistence type="predicted"/>
<gene>
    <name evidence="3" type="ORF">FRC98_05335</name>
</gene>
<evidence type="ECO:0000256" key="2">
    <source>
        <dbReference type="SAM" id="SignalP"/>
    </source>
</evidence>
<dbReference type="Proteomes" id="UP000321412">
    <property type="component" value="Unassembled WGS sequence"/>
</dbReference>
<evidence type="ECO:0000313" key="3">
    <source>
        <dbReference type="EMBL" id="TXD38318.1"/>
    </source>
</evidence>
<reference evidence="3 4" key="1">
    <citation type="submission" date="2019-08" db="EMBL/GenBank/DDBJ databases">
        <title>Bradymonadales sp. TMQ4.</title>
        <authorList>
            <person name="Liang Q."/>
        </authorList>
    </citation>
    <scope>NUCLEOTIDE SEQUENCE [LARGE SCALE GENOMIC DNA]</scope>
    <source>
        <strain evidence="3 4">TMQ4</strain>
    </source>
</reference>
<protein>
    <submittedName>
        <fullName evidence="3">Uncharacterized protein</fullName>
    </submittedName>
</protein>
<dbReference type="EMBL" id="VOSM01000002">
    <property type="protein sequence ID" value="TXD38318.1"/>
    <property type="molecule type" value="Genomic_DNA"/>
</dbReference>
<comment type="caution">
    <text evidence="3">The sequence shown here is derived from an EMBL/GenBank/DDBJ whole genome shotgun (WGS) entry which is preliminary data.</text>
</comment>
<keyword evidence="2" id="KW-0732">Signal</keyword>
<accession>A0A5C6XCZ7</accession>
<sequence>MMKNCVHLLILIGLSVCLMSSQAWAQDAEPAPELAGEQAREEALLSAASEIALQVAEIRGLELLSEIPKGVKDREELRTMLIEQLHNEIPEEVFVAEEQMFKRLGIFEPEVNYRQLMLDLLTEQIAGFYDQSAKELYIMVGLPEQLQHSAMAHEIFHAIQDQHFDIGELLAPFTSQENGDFALARMALIEGDATVLMIDYVLYESGTLPAGRALSVADVPMITATLLEMDTEELAAAEGMSAPGMMGMGESAVPSLTESVLGSAPRIVRDLLLFPYIEGMRFVLRARANRAWSDVDAIYSAAPVSTTQILHPERYFAGELPIDVQFDAEEALGGYEPIFDSVLGELQIRSWLATHADRFEDLPDPSAVAEGWRGDRLLGYRNEAGEVVAVHVSSWENEDEAREFASAQVAIAEARYEASASHQSGEHGESWCLRHGPEDDGERVYVERWGELVLLIDGAPSSLGENGAERDPTTYLARDAVWGSLARVPFEAALAARQAEAELENEVSAEDAPASTDATDVE</sequence>
<feature type="signal peptide" evidence="2">
    <location>
        <begin position="1"/>
        <end position="25"/>
    </location>
</feature>
<feature type="chain" id="PRO_5022810283" evidence="2">
    <location>
        <begin position="26"/>
        <end position="522"/>
    </location>
</feature>
<evidence type="ECO:0000256" key="1">
    <source>
        <dbReference type="SAM" id="MobiDB-lite"/>
    </source>
</evidence>
<keyword evidence="4" id="KW-1185">Reference proteome</keyword>